<evidence type="ECO:0000313" key="3">
    <source>
        <dbReference type="Proteomes" id="UP001256711"/>
    </source>
</evidence>
<dbReference type="AlphaFoldDB" id="A0AAW8TXS5"/>
<feature type="transmembrane region" description="Helical" evidence="1">
    <location>
        <begin position="20"/>
        <end position="46"/>
    </location>
</feature>
<sequence length="202" mass="22733">MTLEKINRLNELLIGVLKLAYLNLLWLVTVVCGLGLTFGPACAAMLHYYDRWLRKKEELPVFRSYWRFLKKDFKRSLIIGLIYELMFAVILGNLFLLKNWYLLAGNVLILVILLISFTHVFSLLGVLPAERVLSVFKVTTVLGFGYLHYTILAWTGIIGSYLLLAKVAPAALFLFGIALTGFFLGTASKLVLGELEKVNGTI</sequence>
<proteinExistence type="predicted"/>
<feature type="transmembrane region" description="Helical" evidence="1">
    <location>
        <begin position="77"/>
        <end position="97"/>
    </location>
</feature>
<gene>
    <name evidence="2" type="ORF">P7H43_02340</name>
</gene>
<comment type="caution">
    <text evidence="2">The sequence shown here is derived from an EMBL/GenBank/DDBJ whole genome shotgun (WGS) entry which is preliminary data.</text>
</comment>
<dbReference type="InterPro" id="IPR006938">
    <property type="entry name" value="DUF624"/>
</dbReference>
<dbReference type="RefSeq" id="WP_270596560.1">
    <property type="nucleotide sequence ID" value="NZ_JAQESC010000001.1"/>
</dbReference>
<accession>A0AAW8TXS5</accession>
<keyword evidence="1" id="KW-0812">Transmembrane</keyword>
<feature type="transmembrane region" description="Helical" evidence="1">
    <location>
        <begin position="141"/>
        <end position="164"/>
    </location>
</feature>
<keyword evidence="1" id="KW-1133">Transmembrane helix</keyword>
<feature type="transmembrane region" description="Helical" evidence="1">
    <location>
        <begin position="170"/>
        <end position="192"/>
    </location>
</feature>
<dbReference type="EMBL" id="JARQBJ010000001">
    <property type="protein sequence ID" value="MDT2809334.1"/>
    <property type="molecule type" value="Genomic_DNA"/>
</dbReference>
<name>A0AAW8TXS5_9ENTE</name>
<dbReference type="Pfam" id="PF04854">
    <property type="entry name" value="DUF624"/>
    <property type="match status" value="1"/>
</dbReference>
<evidence type="ECO:0000256" key="1">
    <source>
        <dbReference type="SAM" id="Phobius"/>
    </source>
</evidence>
<evidence type="ECO:0000313" key="2">
    <source>
        <dbReference type="EMBL" id="MDT2809334.1"/>
    </source>
</evidence>
<reference evidence="2" key="1">
    <citation type="submission" date="2023-03" db="EMBL/GenBank/DDBJ databases">
        <authorList>
            <person name="Shen W."/>
            <person name="Cai J."/>
        </authorList>
    </citation>
    <scope>NUCLEOTIDE SEQUENCE</scope>
    <source>
        <strain evidence="2">B226-2</strain>
    </source>
</reference>
<keyword evidence="1" id="KW-0472">Membrane</keyword>
<dbReference type="Proteomes" id="UP001256711">
    <property type="component" value="Unassembled WGS sequence"/>
</dbReference>
<organism evidence="2 3">
    <name type="scientific">Enterococcus asini</name>
    <dbReference type="NCBI Taxonomy" id="57732"/>
    <lineage>
        <taxon>Bacteria</taxon>
        <taxon>Bacillati</taxon>
        <taxon>Bacillota</taxon>
        <taxon>Bacilli</taxon>
        <taxon>Lactobacillales</taxon>
        <taxon>Enterococcaceae</taxon>
        <taxon>Enterococcus</taxon>
    </lineage>
</organism>
<protein>
    <submittedName>
        <fullName evidence="2">DUF624 domain-containing protein</fullName>
    </submittedName>
</protein>
<feature type="transmembrane region" description="Helical" evidence="1">
    <location>
        <begin position="103"/>
        <end position="129"/>
    </location>
</feature>